<evidence type="ECO:0000313" key="2">
    <source>
        <dbReference type="EMBL" id="GMH16809.1"/>
    </source>
</evidence>
<evidence type="ECO:0000256" key="1">
    <source>
        <dbReference type="SAM" id="MobiDB-lite"/>
    </source>
</evidence>
<dbReference type="AlphaFoldDB" id="A0AAD3STT4"/>
<sequence>MKVHRKRGSRHFNGLPPLGLGRLGLRRGRHGNRPPPRDEGAPALRTVPQGPASINAISSPTTPEIMGALISCERSRHDWLGSQLAELGQASPRAAQ</sequence>
<protein>
    <submittedName>
        <fullName evidence="2">Uncharacterized protein</fullName>
    </submittedName>
</protein>
<dbReference type="Proteomes" id="UP001279734">
    <property type="component" value="Unassembled WGS sequence"/>
</dbReference>
<comment type="caution">
    <text evidence="2">The sequence shown here is derived from an EMBL/GenBank/DDBJ whole genome shotgun (WGS) entry which is preliminary data.</text>
</comment>
<feature type="compositionally biased region" description="Basic residues" evidence="1">
    <location>
        <begin position="1"/>
        <end position="10"/>
    </location>
</feature>
<proteinExistence type="predicted"/>
<reference evidence="2" key="1">
    <citation type="submission" date="2023-05" db="EMBL/GenBank/DDBJ databases">
        <title>Nepenthes gracilis genome sequencing.</title>
        <authorList>
            <person name="Fukushima K."/>
        </authorList>
    </citation>
    <scope>NUCLEOTIDE SEQUENCE</scope>
    <source>
        <strain evidence="2">SING2019-196</strain>
    </source>
</reference>
<evidence type="ECO:0000313" key="3">
    <source>
        <dbReference type="Proteomes" id="UP001279734"/>
    </source>
</evidence>
<name>A0AAD3STT4_NEPGR</name>
<dbReference type="EMBL" id="BSYO01000017">
    <property type="protein sequence ID" value="GMH16809.1"/>
    <property type="molecule type" value="Genomic_DNA"/>
</dbReference>
<keyword evidence="3" id="KW-1185">Reference proteome</keyword>
<organism evidence="2 3">
    <name type="scientific">Nepenthes gracilis</name>
    <name type="common">Slender pitcher plant</name>
    <dbReference type="NCBI Taxonomy" id="150966"/>
    <lineage>
        <taxon>Eukaryota</taxon>
        <taxon>Viridiplantae</taxon>
        <taxon>Streptophyta</taxon>
        <taxon>Embryophyta</taxon>
        <taxon>Tracheophyta</taxon>
        <taxon>Spermatophyta</taxon>
        <taxon>Magnoliopsida</taxon>
        <taxon>eudicotyledons</taxon>
        <taxon>Gunneridae</taxon>
        <taxon>Pentapetalae</taxon>
        <taxon>Caryophyllales</taxon>
        <taxon>Nepenthaceae</taxon>
        <taxon>Nepenthes</taxon>
    </lineage>
</organism>
<gene>
    <name evidence="2" type="ORF">Nepgr_018650</name>
</gene>
<accession>A0AAD3STT4</accession>
<feature type="region of interest" description="Disordered" evidence="1">
    <location>
        <begin position="1"/>
        <end position="60"/>
    </location>
</feature>